<evidence type="ECO:0000256" key="4">
    <source>
        <dbReference type="ARBA" id="ARBA00022507"/>
    </source>
</evidence>
<evidence type="ECO:0000256" key="11">
    <source>
        <dbReference type="RuleBase" id="RU364061"/>
    </source>
</evidence>
<keyword evidence="8 11" id="KW-0472">Membrane</keyword>
<evidence type="ECO:0000256" key="2">
    <source>
        <dbReference type="ARBA" id="ARBA00010663"/>
    </source>
</evidence>
<evidence type="ECO:0000256" key="8">
    <source>
        <dbReference type="ARBA" id="ARBA00023136"/>
    </source>
</evidence>
<gene>
    <name evidence="14" type="primary">LOC103603337</name>
</gene>
<dbReference type="GeneID" id="103603337"/>
<feature type="domain" description="G-protein coupled receptors family 1 profile" evidence="12">
    <location>
        <begin position="24"/>
        <end position="249"/>
    </location>
</feature>
<keyword evidence="3 11" id="KW-1003">Cell membrane</keyword>
<feature type="transmembrane region" description="Helical" evidence="11">
    <location>
        <begin position="237"/>
        <end position="262"/>
    </location>
</feature>
<dbReference type="PROSITE" id="PS50262">
    <property type="entry name" value="G_PROTEIN_RECEP_F1_2"/>
    <property type="match status" value="1"/>
</dbReference>
<feature type="transmembrane region" description="Helical" evidence="11">
    <location>
        <begin position="268"/>
        <end position="290"/>
    </location>
</feature>
<dbReference type="RefSeq" id="XP_008586051.1">
    <property type="nucleotide sequence ID" value="XM_008587829.1"/>
</dbReference>
<keyword evidence="7 11" id="KW-0297">G-protein coupled receptor</keyword>
<accession>A0ABM0RZL0</accession>
<feature type="transmembrane region" description="Helical" evidence="11">
    <location>
        <begin position="87"/>
        <end position="112"/>
    </location>
</feature>
<evidence type="ECO:0000256" key="5">
    <source>
        <dbReference type="ARBA" id="ARBA00022692"/>
    </source>
</evidence>
<comment type="subcellular location">
    <subcellularLocation>
        <location evidence="1 11">Cell membrane</location>
        <topology evidence="1 11">Multi-pass membrane protein</topology>
    </subcellularLocation>
</comment>
<dbReference type="Gene3D" id="1.20.1070.10">
    <property type="entry name" value="Rhodopsin 7-helix transmembrane proteins"/>
    <property type="match status" value="1"/>
</dbReference>
<dbReference type="InterPro" id="IPR004072">
    <property type="entry name" value="Vmron_rcpt_1"/>
</dbReference>
<evidence type="ECO:0000256" key="9">
    <source>
        <dbReference type="ARBA" id="ARBA00023170"/>
    </source>
</evidence>
<dbReference type="SUPFAM" id="SSF81321">
    <property type="entry name" value="Family A G protein-coupled receptor-like"/>
    <property type="match status" value="1"/>
</dbReference>
<evidence type="ECO:0000259" key="12">
    <source>
        <dbReference type="PROSITE" id="PS50262"/>
    </source>
</evidence>
<dbReference type="PRINTS" id="PR01534">
    <property type="entry name" value="VOMERONASL1R"/>
</dbReference>
<proteinExistence type="inferred from homology"/>
<sequence length="309" mass="35449">MNILSTYVIIKKCFVFQAGIGISANTFLLFFHLLTLLQNDRSKFTDLISCHLSLFHILMLLTAVAFLSPDMFESLNFQNDLKCKAIFYINIVMRGLSICTTCFLCVFQAITISPSTSGLLKFKHTLRNNITCIFFLFWCLNLSFSSYIIIYTVAYSNVTQISLLHVSNYCSLSPMNSIIKRVFFTLTTSRDVFFVGVMLFSSAYMVILLFRHKRRSQHLHSTSLFPRTSPEKRATQTILLLVSCFVVTYWVDLIIISSSIMLWTHDPVLMIVQKLVLNVYATVCSFVQIGSDKRIINILKICNRSDNKF</sequence>
<evidence type="ECO:0000256" key="1">
    <source>
        <dbReference type="ARBA" id="ARBA00004651"/>
    </source>
</evidence>
<keyword evidence="13" id="KW-1185">Reference proteome</keyword>
<feature type="transmembrane region" description="Helical" evidence="11">
    <location>
        <begin position="192"/>
        <end position="210"/>
    </location>
</feature>
<keyword evidence="9 11" id="KW-0675">Receptor</keyword>
<evidence type="ECO:0000256" key="10">
    <source>
        <dbReference type="ARBA" id="ARBA00023224"/>
    </source>
</evidence>
<dbReference type="Proteomes" id="UP000694923">
    <property type="component" value="Unplaced"/>
</dbReference>
<name>A0ABM0RZL0_GALVR</name>
<organism evidence="13 14">
    <name type="scientific">Galeopterus variegatus</name>
    <name type="common">Malayan flying lemur</name>
    <name type="synonym">Cynocephalus variegatus</name>
    <dbReference type="NCBI Taxonomy" id="482537"/>
    <lineage>
        <taxon>Eukaryota</taxon>
        <taxon>Metazoa</taxon>
        <taxon>Chordata</taxon>
        <taxon>Craniata</taxon>
        <taxon>Vertebrata</taxon>
        <taxon>Euteleostomi</taxon>
        <taxon>Mammalia</taxon>
        <taxon>Eutheria</taxon>
        <taxon>Euarchontoglires</taxon>
        <taxon>Dermoptera</taxon>
        <taxon>Cynocephalidae</taxon>
        <taxon>Galeopterus</taxon>
    </lineage>
</organism>
<dbReference type="Pfam" id="PF03402">
    <property type="entry name" value="V1R"/>
    <property type="match status" value="1"/>
</dbReference>
<keyword evidence="5 11" id="KW-0812">Transmembrane</keyword>
<comment type="similarity">
    <text evidence="2 11">Belongs to the G-protein coupled receptor 1 family.</text>
</comment>
<feature type="transmembrane region" description="Helical" evidence="11">
    <location>
        <begin position="14"/>
        <end position="35"/>
    </location>
</feature>
<dbReference type="InterPro" id="IPR017452">
    <property type="entry name" value="GPCR_Rhodpsn_7TM"/>
</dbReference>
<keyword evidence="10 11" id="KW-0807">Transducer</keyword>
<evidence type="ECO:0000313" key="13">
    <source>
        <dbReference type="Proteomes" id="UP000694923"/>
    </source>
</evidence>
<protein>
    <recommendedName>
        <fullName evidence="11">Vomeronasal type-1 receptor</fullName>
    </recommendedName>
</protein>
<evidence type="ECO:0000313" key="14">
    <source>
        <dbReference type="RefSeq" id="XP_008586051.1"/>
    </source>
</evidence>
<dbReference type="PANTHER" id="PTHR24062">
    <property type="entry name" value="VOMERONASAL TYPE-1 RECEPTOR"/>
    <property type="match status" value="1"/>
</dbReference>
<evidence type="ECO:0000256" key="6">
    <source>
        <dbReference type="ARBA" id="ARBA00022989"/>
    </source>
</evidence>
<evidence type="ECO:0000256" key="3">
    <source>
        <dbReference type="ARBA" id="ARBA00022475"/>
    </source>
</evidence>
<feature type="transmembrane region" description="Helical" evidence="11">
    <location>
        <begin position="133"/>
        <end position="154"/>
    </location>
</feature>
<feature type="transmembrane region" description="Helical" evidence="11">
    <location>
        <begin position="47"/>
        <end position="67"/>
    </location>
</feature>
<reference evidence="14" key="1">
    <citation type="submission" date="2025-08" db="UniProtKB">
        <authorList>
            <consortium name="RefSeq"/>
        </authorList>
    </citation>
    <scope>IDENTIFICATION</scope>
</reference>
<keyword evidence="6 11" id="KW-1133">Transmembrane helix</keyword>
<evidence type="ECO:0000256" key="7">
    <source>
        <dbReference type="ARBA" id="ARBA00023040"/>
    </source>
</evidence>
<keyword evidence="4 11" id="KW-0589">Pheromone response</keyword>